<dbReference type="InterPro" id="IPR036869">
    <property type="entry name" value="J_dom_sf"/>
</dbReference>
<sequence>MGKIHTHYDNLKVARLAPQEVIRAAYKALSQKYHPDKNPGDEKAARIMAILNSAYGTLSDPQRRREHDEWIAAEEWEIEWLESTHHEEGKGRDGRAKGHAQSHEHAWAQDVPSSRGKPRRGLQPVWRNWRWWLSLLVCLLLGWLGALLMLDTSQPVPVALASAWSGLARDGAKPHAETATPAGSAAQSSKGEPVAVDSWAVGKPYAPEPQEAKTPEIRVLAVSQLSLKASPPACDGAGKAESAALVAPNGEPWPTHSGYVDGFLIGNKGEELAISIDNSHNAAPMFVKLYDTERRSNVRYLYILANDKLLVEQLSAGKYEVRYQAVGPGQDNCGGSTRGGASAPAPAPAVGEDGVKNPVVSSI</sequence>
<evidence type="ECO:0000256" key="1">
    <source>
        <dbReference type="SAM" id="MobiDB-lite"/>
    </source>
</evidence>
<feature type="region of interest" description="Disordered" evidence="1">
    <location>
        <begin position="330"/>
        <end position="363"/>
    </location>
</feature>
<dbReference type="Pfam" id="PF00226">
    <property type="entry name" value="DnaJ"/>
    <property type="match status" value="1"/>
</dbReference>
<dbReference type="InterPro" id="IPR001623">
    <property type="entry name" value="DnaJ_domain"/>
</dbReference>
<dbReference type="SMART" id="SM00271">
    <property type="entry name" value="DnaJ"/>
    <property type="match status" value="1"/>
</dbReference>
<keyword evidence="2" id="KW-0812">Transmembrane</keyword>
<dbReference type="Proteomes" id="UP000179840">
    <property type="component" value="Unassembled WGS sequence"/>
</dbReference>
<comment type="caution">
    <text evidence="4">The sequence shown here is derived from an EMBL/GenBank/DDBJ whole genome shotgun (WGS) entry which is preliminary data.</text>
</comment>
<feature type="region of interest" description="Disordered" evidence="1">
    <location>
        <begin position="172"/>
        <end position="193"/>
    </location>
</feature>
<protein>
    <submittedName>
        <fullName evidence="4">Molecular chaperone DnaJ</fullName>
    </submittedName>
</protein>
<dbReference type="EMBL" id="LFKP01000014">
    <property type="protein sequence ID" value="OHV94092.1"/>
    <property type="molecule type" value="Genomic_DNA"/>
</dbReference>
<dbReference type="RefSeq" id="WP_071079800.1">
    <property type="nucleotide sequence ID" value="NZ_LFKP01000014.1"/>
</dbReference>
<feature type="domain" description="J" evidence="3">
    <location>
        <begin position="6"/>
        <end position="71"/>
    </location>
</feature>
<dbReference type="SUPFAM" id="SSF46565">
    <property type="entry name" value="Chaperone J-domain"/>
    <property type="match status" value="1"/>
</dbReference>
<evidence type="ECO:0000313" key="5">
    <source>
        <dbReference type="Proteomes" id="UP000179840"/>
    </source>
</evidence>
<dbReference type="Gene3D" id="1.10.287.110">
    <property type="entry name" value="DnaJ domain"/>
    <property type="match status" value="1"/>
</dbReference>
<feature type="compositionally biased region" description="Low complexity" evidence="1">
    <location>
        <begin position="339"/>
        <end position="351"/>
    </location>
</feature>
<evidence type="ECO:0000259" key="3">
    <source>
        <dbReference type="PROSITE" id="PS50076"/>
    </source>
</evidence>
<feature type="transmembrane region" description="Helical" evidence="2">
    <location>
        <begin position="129"/>
        <end position="150"/>
    </location>
</feature>
<dbReference type="CDD" id="cd06257">
    <property type="entry name" value="DnaJ"/>
    <property type="match status" value="1"/>
</dbReference>
<dbReference type="InterPro" id="IPR052763">
    <property type="entry name" value="DnaJ_C4"/>
</dbReference>
<evidence type="ECO:0000256" key="2">
    <source>
        <dbReference type="SAM" id="Phobius"/>
    </source>
</evidence>
<dbReference type="PANTHER" id="PTHR44825">
    <property type="match status" value="1"/>
</dbReference>
<dbReference type="PANTHER" id="PTHR44825:SF1">
    <property type="entry name" value="DNAJ HOMOLOG SUBFAMILY C MEMBER 4"/>
    <property type="match status" value="1"/>
</dbReference>
<reference evidence="4 5" key="1">
    <citation type="submission" date="2015-06" db="EMBL/GenBank/DDBJ databases">
        <title>Draft genome sequencing of a biphenyl-degrading bacterium, Janthinobacterium lividum MEG1.</title>
        <authorList>
            <person name="Shimodaira J."/>
            <person name="Hatta T."/>
        </authorList>
    </citation>
    <scope>NUCLEOTIDE SEQUENCE [LARGE SCALE GENOMIC DNA]</scope>
    <source>
        <strain evidence="4 5">MEG1</strain>
    </source>
</reference>
<keyword evidence="2" id="KW-1133">Transmembrane helix</keyword>
<organism evidence="4 5">
    <name type="scientific">Janthinobacterium lividum</name>
    <dbReference type="NCBI Taxonomy" id="29581"/>
    <lineage>
        <taxon>Bacteria</taxon>
        <taxon>Pseudomonadati</taxon>
        <taxon>Pseudomonadota</taxon>
        <taxon>Betaproteobacteria</taxon>
        <taxon>Burkholderiales</taxon>
        <taxon>Oxalobacteraceae</taxon>
        <taxon>Janthinobacterium</taxon>
    </lineage>
</organism>
<feature type="region of interest" description="Disordered" evidence="1">
    <location>
        <begin position="85"/>
        <end position="119"/>
    </location>
</feature>
<dbReference type="AlphaFoldDB" id="A0A1S1U0S1"/>
<accession>A0A1S1U0S1</accession>
<keyword evidence="2" id="KW-0472">Membrane</keyword>
<dbReference type="PROSITE" id="PS50076">
    <property type="entry name" value="DNAJ_2"/>
    <property type="match status" value="1"/>
</dbReference>
<proteinExistence type="predicted"/>
<name>A0A1S1U0S1_9BURK</name>
<evidence type="ECO:0000313" key="4">
    <source>
        <dbReference type="EMBL" id="OHV94092.1"/>
    </source>
</evidence>
<gene>
    <name evidence="4" type="ORF">AKG95_26325</name>
</gene>
<dbReference type="PRINTS" id="PR00625">
    <property type="entry name" value="JDOMAIN"/>
</dbReference>
<feature type="compositionally biased region" description="Basic and acidic residues" evidence="1">
    <location>
        <begin position="85"/>
        <end position="107"/>
    </location>
</feature>